<dbReference type="InterPro" id="IPR036429">
    <property type="entry name" value="SpoA-like_sf"/>
</dbReference>
<dbReference type="PANTHER" id="PTHR43484">
    <property type="match status" value="1"/>
</dbReference>
<keyword evidence="5" id="KW-0283">Flagellar rotation</keyword>
<dbReference type="NCBIfam" id="TIGR02480">
    <property type="entry name" value="fliN"/>
    <property type="match status" value="1"/>
</dbReference>
<evidence type="ECO:0000259" key="7">
    <source>
        <dbReference type="Pfam" id="PF01052"/>
    </source>
</evidence>
<feature type="domain" description="Flagellar motor switch protein FliN-like C-terminal" evidence="7">
    <location>
        <begin position="25"/>
        <end position="94"/>
    </location>
</feature>
<dbReference type="PANTHER" id="PTHR43484:SF1">
    <property type="entry name" value="FLAGELLAR MOTOR SWITCH PROTEIN FLIN"/>
    <property type="match status" value="1"/>
</dbReference>
<sequence length="96" mass="10469">MEVKNVKFPNFEEGEKGERLEARLMGDIPVQVTVELGSSELSLKEILELSEGSIIELNRLAGEPLDLKVGGQLVAQGEVVAVDDSYGLRITNVVMK</sequence>
<dbReference type="EMBL" id="METM01000028">
    <property type="protein sequence ID" value="OGB89220.1"/>
    <property type="molecule type" value="Genomic_DNA"/>
</dbReference>
<dbReference type="GO" id="GO:0006935">
    <property type="term" value="P:chemotaxis"/>
    <property type="evidence" value="ECO:0007669"/>
    <property type="project" value="UniProtKB-KW"/>
</dbReference>
<organism evidence="8 9">
    <name type="scientific">candidate division WOR-1 bacterium RIFCSPHIGHO2_01_FULL_53_15</name>
    <dbReference type="NCBI Taxonomy" id="1802564"/>
    <lineage>
        <taxon>Bacteria</taxon>
        <taxon>Bacillati</taxon>
        <taxon>Saganbacteria</taxon>
    </lineage>
</organism>
<dbReference type="InterPro" id="IPR012826">
    <property type="entry name" value="FliN"/>
</dbReference>
<evidence type="ECO:0000256" key="1">
    <source>
        <dbReference type="ARBA" id="ARBA00004413"/>
    </source>
</evidence>
<dbReference type="GO" id="GO:0009425">
    <property type="term" value="C:bacterial-type flagellum basal body"/>
    <property type="evidence" value="ECO:0007669"/>
    <property type="project" value="InterPro"/>
</dbReference>
<keyword evidence="8" id="KW-0282">Flagellum</keyword>
<keyword evidence="8" id="KW-0966">Cell projection</keyword>
<dbReference type="GO" id="GO:0071973">
    <property type="term" value="P:bacterial-type flagellum-dependent cell motility"/>
    <property type="evidence" value="ECO:0007669"/>
    <property type="project" value="InterPro"/>
</dbReference>
<dbReference type="Proteomes" id="UP000178724">
    <property type="component" value="Unassembled WGS sequence"/>
</dbReference>
<evidence type="ECO:0000256" key="6">
    <source>
        <dbReference type="ARBA" id="ARBA00023136"/>
    </source>
</evidence>
<evidence type="ECO:0000256" key="3">
    <source>
        <dbReference type="ARBA" id="ARBA00022475"/>
    </source>
</evidence>
<comment type="similarity">
    <text evidence="2">Belongs to the FliN/MopA/SpaO family.</text>
</comment>
<gene>
    <name evidence="8" type="ORF">A2625_05000</name>
</gene>
<dbReference type="Pfam" id="PF01052">
    <property type="entry name" value="FliMN_C"/>
    <property type="match status" value="1"/>
</dbReference>
<evidence type="ECO:0000313" key="8">
    <source>
        <dbReference type="EMBL" id="OGB89220.1"/>
    </source>
</evidence>
<reference evidence="8 9" key="1">
    <citation type="journal article" date="2016" name="Nat. Commun.">
        <title>Thousands of microbial genomes shed light on interconnected biogeochemical processes in an aquifer system.</title>
        <authorList>
            <person name="Anantharaman K."/>
            <person name="Brown C.T."/>
            <person name="Hug L.A."/>
            <person name="Sharon I."/>
            <person name="Castelle C.J."/>
            <person name="Probst A.J."/>
            <person name="Thomas B.C."/>
            <person name="Singh A."/>
            <person name="Wilkins M.J."/>
            <person name="Karaoz U."/>
            <person name="Brodie E.L."/>
            <person name="Williams K.H."/>
            <person name="Hubbard S.S."/>
            <person name="Banfield J.F."/>
        </authorList>
    </citation>
    <scope>NUCLEOTIDE SEQUENCE [LARGE SCALE GENOMIC DNA]</scope>
</reference>
<evidence type="ECO:0000313" key="9">
    <source>
        <dbReference type="Proteomes" id="UP000178724"/>
    </source>
</evidence>
<proteinExistence type="inferred from homology"/>
<keyword evidence="4" id="KW-0145">Chemotaxis</keyword>
<evidence type="ECO:0000256" key="4">
    <source>
        <dbReference type="ARBA" id="ARBA00022500"/>
    </source>
</evidence>
<comment type="subcellular location">
    <subcellularLocation>
        <location evidence="1">Cell membrane</location>
        <topology evidence="1">Peripheral membrane protein</topology>
        <orientation evidence="1">Cytoplasmic side</orientation>
    </subcellularLocation>
</comment>
<dbReference type="GO" id="GO:0003774">
    <property type="term" value="F:cytoskeletal motor activity"/>
    <property type="evidence" value="ECO:0007669"/>
    <property type="project" value="InterPro"/>
</dbReference>
<dbReference type="SUPFAM" id="SSF101801">
    <property type="entry name" value="Surface presentation of antigens (SPOA)"/>
    <property type="match status" value="1"/>
</dbReference>
<evidence type="ECO:0000256" key="5">
    <source>
        <dbReference type="ARBA" id="ARBA00022779"/>
    </source>
</evidence>
<keyword evidence="6" id="KW-0472">Membrane</keyword>
<dbReference type="InterPro" id="IPR001543">
    <property type="entry name" value="FliN-like_C"/>
</dbReference>
<dbReference type="InterPro" id="IPR051469">
    <property type="entry name" value="FliN/MopA/SpaO"/>
</dbReference>
<dbReference type="InterPro" id="IPR001172">
    <property type="entry name" value="FliN_T3SS_HrcQb"/>
</dbReference>
<dbReference type="PRINTS" id="PR00956">
    <property type="entry name" value="FLGMOTORFLIN"/>
</dbReference>
<evidence type="ECO:0000256" key="2">
    <source>
        <dbReference type="ARBA" id="ARBA00009226"/>
    </source>
</evidence>
<protein>
    <submittedName>
        <fullName evidence="8">Flagellar motor switch protein FliN</fullName>
    </submittedName>
</protein>
<keyword evidence="3" id="KW-1003">Cell membrane</keyword>
<accession>A0A1F4Q035</accession>
<dbReference type="AlphaFoldDB" id="A0A1F4Q035"/>
<dbReference type="GO" id="GO:0005886">
    <property type="term" value="C:plasma membrane"/>
    <property type="evidence" value="ECO:0007669"/>
    <property type="project" value="UniProtKB-SubCell"/>
</dbReference>
<name>A0A1F4Q035_UNCSA</name>
<keyword evidence="8" id="KW-0969">Cilium</keyword>
<comment type="caution">
    <text evidence="8">The sequence shown here is derived from an EMBL/GenBank/DDBJ whole genome shotgun (WGS) entry which is preliminary data.</text>
</comment>
<dbReference type="Gene3D" id="2.30.330.10">
    <property type="entry name" value="SpoA-like"/>
    <property type="match status" value="1"/>
</dbReference>